<keyword evidence="1" id="KW-0812">Transmembrane</keyword>
<name>A0A1H8GCC8_9EURY</name>
<feature type="transmembrane region" description="Helical" evidence="1">
    <location>
        <begin position="199"/>
        <end position="221"/>
    </location>
</feature>
<feature type="transmembrane region" description="Helical" evidence="1">
    <location>
        <begin position="255"/>
        <end position="276"/>
    </location>
</feature>
<gene>
    <name evidence="2" type="ORF">SAMN05216388_100361</name>
</gene>
<feature type="transmembrane region" description="Helical" evidence="1">
    <location>
        <begin position="227"/>
        <end position="248"/>
    </location>
</feature>
<evidence type="ECO:0000313" key="3">
    <source>
        <dbReference type="Proteomes" id="UP000198775"/>
    </source>
</evidence>
<accession>A0A1H8GCC8</accession>
<feature type="transmembrane region" description="Helical" evidence="1">
    <location>
        <begin position="342"/>
        <end position="361"/>
    </location>
</feature>
<sequence length="363" mass="38120">MTRHARSDDWQPGENIVGTVAALDDEGRGRIGGPRSRLRVTGAVDEGDYVTVRIASVTDEYVLAERVDRAMIQDEPVWVQQTDDADSEVYWSPKHPLGTWPLVSHYNLFEEVPPDYISAVSTEEAPPLWRWINGTVSVVLAVLVLALVALPLTGALGPSPLAEWGDALQRSPIVLPLLGVGLAVTYAGFATFEYLIKLAGVVLGAVIGFGVGGFLVATLGLDGLASVFVFVTAVSVCASVVGALFLLLHWLGIAVAGFLSVAGPTFYLLSGGAFLADGLQSLTVWLGVALVIATVLGLVAAVVALLAYRIAVVLTTAFLGSAFLVYLPMIARSSTTAADVTFPSVSLLIVFVTGVVVQFLLGG</sequence>
<protein>
    <submittedName>
        <fullName evidence="2">Uncharacterized protein</fullName>
    </submittedName>
</protein>
<feature type="transmembrane region" description="Helical" evidence="1">
    <location>
        <begin position="131"/>
        <end position="153"/>
    </location>
</feature>
<organism evidence="2 3">
    <name type="scientific">Halorientalis persicus</name>
    <dbReference type="NCBI Taxonomy" id="1367881"/>
    <lineage>
        <taxon>Archaea</taxon>
        <taxon>Methanobacteriati</taxon>
        <taxon>Methanobacteriota</taxon>
        <taxon>Stenosarchaea group</taxon>
        <taxon>Halobacteria</taxon>
        <taxon>Halobacteriales</taxon>
        <taxon>Haloarculaceae</taxon>
        <taxon>Halorientalis</taxon>
    </lineage>
</organism>
<feature type="transmembrane region" description="Helical" evidence="1">
    <location>
        <begin position="282"/>
        <end position="303"/>
    </location>
</feature>
<evidence type="ECO:0000256" key="1">
    <source>
        <dbReference type="SAM" id="Phobius"/>
    </source>
</evidence>
<proteinExistence type="predicted"/>
<keyword evidence="1" id="KW-1133">Transmembrane helix</keyword>
<evidence type="ECO:0000313" key="2">
    <source>
        <dbReference type="EMBL" id="SEN41652.1"/>
    </source>
</evidence>
<dbReference type="Proteomes" id="UP000198775">
    <property type="component" value="Unassembled WGS sequence"/>
</dbReference>
<keyword evidence="1" id="KW-0472">Membrane</keyword>
<reference evidence="3" key="1">
    <citation type="submission" date="2016-10" db="EMBL/GenBank/DDBJ databases">
        <authorList>
            <person name="Varghese N."/>
            <person name="Submissions S."/>
        </authorList>
    </citation>
    <scope>NUCLEOTIDE SEQUENCE [LARGE SCALE GENOMIC DNA]</scope>
    <source>
        <strain evidence="3">IBRC-M 10043</strain>
    </source>
</reference>
<feature type="transmembrane region" description="Helical" evidence="1">
    <location>
        <begin position="310"/>
        <end position="330"/>
    </location>
</feature>
<feature type="transmembrane region" description="Helical" evidence="1">
    <location>
        <begin position="173"/>
        <end position="192"/>
    </location>
</feature>
<dbReference type="RefSeq" id="WP_092657924.1">
    <property type="nucleotide sequence ID" value="NZ_FOCX01000003.1"/>
</dbReference>
<dbReference type="AlphaFoldDB" id="A0A1H8GCC8"/>
<dbReference type="EMBL" id="FOCX01000003">
    <property type="protein sequence ID" value="SEN41652.1"/>
    <property type="molecule type" value="Genomic_DNA"/>
</dbReference>
<keyword evidence="3" id="KW-1185">Reference proteome</keyword>